<dbReference type="RefSeq" id="WP_134462412.1">
    <property type="nucleotide sequence ID" value="NZ_JBHMFL010000072.1"/>
</dbReference>
<reference evidence="3 4" key="1">
    <citation type="submission" date="2019-03" db="EMBL/GenBank/DDBJ databases">
        <title>Complete Genome Sequence of Paraburkholderia dipogonis ICMP 19430T, a Nitrogen-fixing Symbiont of the South African Invasive Legume Dipogon lignosus in New Zealand.</title>
        <authorList>
            <person name="De Meyer S.E."/>
        </authorList>
    </citation>
    <scope>NUCLEOTIDE SEQUENCE [LARGE SCALE GENOMIC DNA]</scope>
    <source>
        <strain evidence="3 4">ICMP 19430</strain>
    </source>
</reference>
<accession>A0A4Y8MS64</accession>
<feature type="signal peptide" evidence="1">
    <location>
        <begin position="1"/>
        <end position="35"/>
    </location>
</feature>
<name>A0A4Y8MS64_9BURK</name>
<dbReference type="Pfam" id="PF09906">
    <property type="entry name" value="DUF2135"/>
    <property type="match status" value="1"/>
</dbReference>
<evidence type="ECO:0000259" key="2">
    <source>
        <dbReference type="Pfam" id="PF09906"/>
    </source>
</evidence>
<proteinExistence type="predicted"/>
<keyword evidence="1" id="KW-0732">Signal</keyword>
<protein>
    <submittedName>
        <fullName evidence="3">DUF2135 domain-containing protein</fullName>
    </submittedName>
</protein>
<dbReference type="Gene3D" id="2.60.120.380">
    <property type="match status" value="1"/>
</dbReference>
<dbReference type="PIRSF" id="PIRSF012281">
    <property type="entry name" value="UCP012281"/>
    <property type="match status" value="1"/>
</dbReference>
<dbReference type="Proteomes" id="UP000297385">
    <property type="component" value="Unassembled WGS sequence"/>
</dbReference>
<dbReference type="InterPro" id="IPR012039">
    <property type="entry name" value="UCP012281"/>
</dbReference>
<dbReference type="PROSITE" id="PS51257">
    <property type="entry name" value="PROKAR_LIPOPROTEIN"/>
    <property type="match status" value="1"/>
</dbReference>
<gene>
    <name evidence="3" type="ORF">E2553_26790</name>
</gene>
<dbReference type="InterPro" id="IPR019220">
    <property type="entry name" value="DUF2135"/>
</dbReference>
<feature type="chain" id="PRO_5021317997" evidence="1">
    <location>
        <begin position="36"/>
        <end position="272"/>
    </location>
</feature>
<dbReference type="EMBL" id="SNVI01000002">
    <property type="protein sequence ID" value="TFE40380.1"/>
    <property type="molecule type" value="Genomic_DNA"/>
</dbReference>
<dbReference type="GeneID" id="97309864"/>
<evidence type="ECO:0000256" key="1">
    <source>
        <dbReference type="SAM" id="SignalP"/>
    </source>
</evidence>
<organism evidence="3 4">
    <name type="scientific">Paraburkholderia dipogonis</name>
    <dbReference type="NCBI Taxonomy" id="1211383"/>
    <lineage>
        <taxon>Bacteria</taxon>
        <taxon>Pseudomonadati</taxon>
        <taxon>Pseudomonadota</taxon>
        <taxon>Betaproteobacteria</taxon>
        <taxon>Burkholderiales</taxon>
        <taxon>Burkholderiaceae</taxon>
        <taxon>Paraburkholderia</taxon>
    </lineage>
</organism>
<evidence type="ECO:0000313" key="4">
    <source>
        <dbReference type="Proteomes" id="UP000297385"/>
    </source>
</evidence>
<dbReference type="AlphaFoldDB" id="A0A4Y8MS64"/>
<sequence>MKVQTTGWMKASRTWLALACSASLACLLAAPVTYASDIDFAAPLNGWRNTSGDSERYTQDVHYPAVAVSTPEGQSRFALIEGQIRNTPKKKNGTSVGTLVVDGTPLPQRVEEDGRFSRPYAFPAGSNGVELRAPDGSRKRVQFYDAYSGKTQPKLRVLLAWDTDGTDLDLHVVSPDGVHTWYGERVAPNGGALDVDVTTGYGPEIYSSAAPLKGTYLVYVNYYGSGNSGADMTVAQVTIITNENTPNEKSETIRVPMRKAGELTLVKTFVLP</sequence>
<feature type="domain" description="DUF2135" evidence="2">
    <location>
        <begin position="211"/>
        <end position="257"/>
    </location>
</feature>
<comment type="caution">
    <text evidence="3">The sequence shown here is derived from an EMBL/GenBank/DDBJ whole genome shotgun (WGS) entry which is preliminary data.</text>
</comment>
<evidence type="ECO:0000313" key="3">
    <source>
        <dbReference type="EMBL" id="TFE40380.1"/>
    </source>
</evidence>